<accession>M5RHH5</accession>
<dbReference type="EMBL" id="ANOG01000635">
    <property type="protein sequence ID" value="EMI18636.1"/>
    <property type="molecule type" value="Genomic_DNA"/>
</dbReference>
<evidence type="ECO:0000313" key="2">
    <source>
        <dbReference type="Proteomes" id="UP000011991"/>
    </source>
</evidence>
<reference evidence="1 2" key="1">
    <citation type="journal article" date="2013" name="Mar. Genomics">
        <title>Expression of sulfatases in Rhodopirellula baltica and the diversity of sulfatases in the genus Rhodopirellula.</title>
        <authorList>
            <person name="Wegner C.E."/>
            <person name="Richter-Heitmann T."/>
            <person name="Klindworth A."/>
            <person name="Klockow C."/>
            <person name="Richter M."/>
            <person name="Achstetter T."/>
            <person name="Glockner F.O."/>
            <person name="Harder J."/>
        </authorList>
    </citation>
    <scope>NUCLEOTIDE SEQUENCE [LARGE SCALE GENOMIC DNA]</scope>
    <source>
        <strain evidence="1 2">SM1</strain>
    </source>
</reference>
<evidence type="ECO:0000313" key="1">
    <source>
        <dbReference type="EMBL" id="EMI18636.1"/>
    </source>
</evidence>
<dbReference type="Proteomes" id="UP000011991">
    <property type="component" value="Unassembled WGS sequence"/>
</dbReference>
<comment type="caution">
    <text evidence="1">The sequence shown here is derived from an EMBL/GenBank/DDBJ whole genome shotgun (WGS) entry which is preliminary data.</text>
</comment>
<sequence>MTRRVQFFNTSSQFVANGLQRAMNGIEAEVRPVIEQKHAHQWNASGFFKRWLLRRQIEREITECIAERLASISPDSLF</sequence>
<dbReference type="PATRIC" id="fig|1265738.3.peg.4459"/>
<organism evidence="1 2">
    <name type="scientific">Rhodopirellula maiorica SM1</name>
    <dbReference type="NCBI Taxonomy" id="1265738"/>
    <lineage>
        <taxon>Bacteria</taxon>
        <taxon>Pseudomonadati</taxon>
        <taxon>Planctomycetota</taxon>
        <taxon>Planctomycetia</taxon>
        <taxon>Pirellulales</taxon>
        <taxon>Pirellulaceae</taxon>
        <taxon>Novipirellula</taxon>
    </lineage>
</organism>
<gene>
    <name evidence="1" type="ORF">RMSM_04442</name>
</gene>
<dbReference type="AlphaFoldDB" id="M5RHH5"/>
<keyword evidence="2" id="KW-1185">Reference proteome</keyword>
<name>M5RHH5_9BACT</name>
<proteinExistence type="predicted"/>
<protein>
    <submittedName>
        <fullName evidence="1">Uncharacterized protein</fullName>
    </submittedName>
</protein>